<dbReference type="GO" id="GO:0016491">
    <property type="term" value="F:oxidoreductase activity"/>
    <property type="evidence" value="ECO:0007669"/>
    <property type="project" value="UniProtKB-KW"/>
</dbReference>
<dbReference type="AlphaFoldDB" id="A0ABD7V720"/>
<dbReference type="PANTHER" id="PTHR43539">
    <property type="entry name" value="FLAVIN-BINDING MONOOXYGENASE-LIKE PROTEIN (AFU_ORTHOLOGUE AFUA_4G09220)"/>
    <property type="match status" value="1"/>
</dbReference>
<dbReference type="RefSeq" id="WP_244941218.1">
    <property type="nucleotide sequence ID" value="NZ_CAACYD010000007.1"/>
</dbReference>
<keyword evidence="1 2" id="KW-0560">Oxidoreductase</keyword>
<protein>
    <submittedName>
        <fullName evidence="2">Uncharacterized oxidoreductase CzcO</fullName>
        <ecNumber evidence="2">1.-.-.-</ecNumber>
    </submittedName>
</protein>
<evidence type="ECO:0000313" key="2">
    <source>
        <dbReference type="EMBL" id="VFA89991.1"/>
    </source>
</evidence>
<dbReference type="PANTHER" id="PTHR43539:SF78">
    <property type="entry name" value="FLAVIN-CONTAINING MONOOXYGENASE"/>
    <property type="match status" value="1"/>
</dbReference>
<name>A0ABD7V720_9ACTN</name>
<gene>
    <name evidence="2" type="primary">czcO_2</name>
    <name evidence="2" type="ORF">NCTC8139_03569</name>
</gene>
<reference evidence="2 3" key="1">
    <citation type="submission" date="2019-02" db="EMBL/GenBank/DDBJ databases">
        <authorList>
            <consortium name="Pathogen Informatics"/>
        </authorList>
    </citation>
    <scope>NUCLEOTIDE SEQUENCE [LARGE SCALE GENOMIC DNA]</scope>
    <source>
        <strain evidence="2 3">3012STDY6756503</strain>
    </source>
</reference>
<comment type="caution">
    <text evidence="2">The sequence shown here is derived from an EMBL/GenBank/DDBJ whole genome shotgun (WGS) entry which is preliminary data.</text>
</comment>
<proteinExistence type="predicted"/>
<evidence type="ECO:0000256" key="1">
    <source>
        <dbReference type="ARBA" id="ARBA00023002"/>
    </source>
</evidence>
<dbReference type="Pfam" id="PF13738">
    <property type="entry name" value="Pyr_redox_3"/>
    <property type="match status" value="1"/>
</dbReference>
<dbReference type="PRINTS" id="PR00469">
    <property type="entry name" value="PNDRDTASEII"/>
</dbReference>
<dbReference type="InterPro" id="IPR036188">
    <property type="entry name" value="FAD/NAD-bd_sf"/>
</dbReference>
<dbReference type="PRINTS" id="PR00368">
    <property type="entry name" value="FADPNR"/>
</dbReference>
<dbReference type="SUPFAM" id="SSF51905">
    <property type="entry name" value="FAD/NAD(P)-binding domain"/>
    <property type="match status" value="2"/>
</dbReference>
<organism evidence="2 3">
    <name type="scientific">Gordonia paraffinivorans</name>
    <dbReference type="NCBI Taxonomy" id="175628"/>
    <lineage>
        <taxon>Bacteria</taxon>
        <taxon>Bacillati</taxon>
        <taxon>Actinomycetota</taxon>
        <taxon>Actinomycetes</taxon>
        <taxon>Mycobacteriales</taxon>
        <taxon>Gordoniaceae</taxon>
        <taxon>Gordonia</taxon>
    </lineage>
</organism>
<dbReference type="InterPro" id="IPR050982">
    <property type="entry name" value="Auxin_biosynth/cation_transpt"/>
</dbReference>
<dbReference type="GeneID" id="60751540"/>
<dbReference type="EC" id="1.-.-.-" evidence="2"/>
<sequence length="381" mass="41017">MQNTGAGAPGDTPPAQIADHSDVLVIGGGQAALSAAYFLHRFGLGERYQVLDHAPGPGGAWQFRWPSLTLATANRVHDLPGWGIVDALGLDCDHLPAAAAVHDYFGRYEARFGLNVHRPVHVRSVRRDGDGFRAELGDGRRVTADVIVNATGTWDRPFIPHIPGRADFSGRQLHTHDYRSPAEFAGQRVLVVGAGISAIQLLIEIAREAPGVETFWCSRREPVFDPEPFTPEQGREAVARVERRVRAGLPPTSVVSVTGLALTPTIAAARRDGILQWRPMFTRITETGVCWDCTTEGGGPEHLDVDVIFWNTGFRSALDHLAPLRLRAPGGGIVMTGRLATVVEADPRVQLLGYGPSASTIGANRAGREAARVAAELLGVR</sequence>
<accession>A0ABD7V720</accession>
<evidence type="ECO:0000313" key="3">
    <source>
        <dbReference type="Proteomes" id="UP000360750"/>
    </source>
</evidence>
<dbReference type="Gene3D" id="3.50.50.60">
    <property type="entry name" value="FAD/NAD(P)-binding domain"/>
    <property type="match status" value="1"/>
</dbReference>
<dbReference type="Proteomes" id="UP000360750">
    <property type="component" value="Unassembled WGS sequence"/>
</dbReference>
<dbReference type="EMBL" id="CAACYD010000007">
    <property type="protein sequence ID" value="VFA89991.1"/>
    <property type="molecule type" value="Genomic_DNA"/>
</dbReference>